<dbReference type="Proteomes" id="UP000184188">
    <property type="component" value="Unassembled WGS sequence"/>
</dbReference>
<proteinExistence type="inferred from homology"/>
<evidence type="ECO:0000313" key="5">
    <source>
        <dbReference type="EMBL" id="OJJ43528.1"/>
    </source>
</evidence>
<keyword evidence="6" id="KW-1185">Reference proteome</keyword>
<dbReference type="GeneID" id="34610418"/>
<evidence type="ECO:0000259" key="4">
    <source>
        <dbReference type="Pfam" id="PF00135"/>
    </source>
</evidence>
<dbReference type="PROSITE" id="PS00122">
    <property type="entry name" value="CARBOXYLESTERASE_B_1"/>
    <property type="match status" value="1"/>
</dbReference>
<dbReference type="PANTHER" id="PTHR11559">
    <property type="entry name" value="CARBOXYLESTERASE"/>
    <property type="match status" value="1"/>
</dbReference>
<dbReference type="Pfam" id="PF00135">
    <property type="entry name" value="COesterase"/>
    <property type="match status" value="1"/>
</dbReference>
<reference evidence="6" key="1">
    <citation type="journal article" date="2017" name="Genome Biol.">
        <title>Comparative genomics reveals high biological diversity and specific adaptations in the industrially and medically important fungal genus Aspergillus.</title>
        <authorList>
            <person name="de Vries R.P."/>
            <person name="Riley R."/>
            <person name="Wiebenga A."/>
            <person name="Aguilar-Osorio G."/>
            <person name="Amillis S."/>
            <person name="Uchima C.A."/>
            <person name="Anderluh G."/>
            <person name="Asadollahi M."/>
            <person name="Askin M."/>
            <person name="Barry K."/>
            <person name="Battaglia E."/>
            <person name="Bayram O."/>
            <person name="Benocci T."/>
            <person name="Braus-Stromeyer S.A."/>
            <person name="Caldana C."/>
            <person name="Canovas D."/>
            <person name="Cerqueira G.C."/>
            <person name="Chen F."/>
            <person name="Chen W."/>
            <person name="Choi C."/>
            <person name="Clum A."/>
            <person name="Dos Santos R.A."/>
            <person name="Damasio A.R."/>
            <person name="Diallinas G."/>
            <person name="Emri T."/>
            <person name="Fekete E."/>
            <person name="Flipphi M."/>
            <person name="Freyberg S."/>
            <person name="Gallo A."/>
            <person name="Gournas C."/>
            <person name="Habgood R."/>
            <person name="Hainaut M."/>
            <person name="Harispe M.L."/>
            <person name="Henrissat B."/>
            <person name="Hilden K.S."/>
            <person name="Hope R."/>
            <person name="Hossain A."/>
            <person name="Karabika E."/>
            <person name="Karaffa L."/>
            <person name="Karanyi Z."/>
            <person name="Krasevec N."/>
            <person name="Kuo A."/>
            <person name="Kusch H."/>
            <person name="LaButti K."/>
            <person name="Lagendijk E.L."/>
            <person name="Lapidus A."/>
            <person name="Levasseur A."/>
            <person name="Lindquist E."/>
            <person name="Lipzen A."/>
            <person name="Logrieco A.F."/>
            <person name="MacCabe A."/>
            <person name="Maekelae M.R."/>
            <person name="Malavazi I."/>
            <person name="Melin P."/>
            <person name="Meyer V."/>
            <person name="Mielnichuk N."/>
            <person name="Miskei M."/>
            <person name="Molnar A.P."/>
            <person name="Mule G."/>
            <person name="Ngan C.Y."/>
            <person name="Orejas M."/>
            <person name="Orosz E."/>
            <person name="Ouedraogo J.P."/>
            <person name="Overkamp K.M."/>
            <person name="Park H.-S."/>
            <person name="Perrone G."/>
            <person name="Piumi F."/>
            <person name="Punt P.J."/>
            <person name="Ram A.F."/>
            <person name="Ramon A."/>
            <person name="Rauscher S."/>
            <person name="Record E."/>
            <person name="Riano-Pachon D.M."/>
            <person name="Robert V."/>
            <person name="Roehrig J."/>
            <person name="Ruller R."/>
            <person name="Salamov A."/>
            <person name="Salih N.S."/>
            <person name="Samson R.A."/>
            <person name="Sandor E."/>
            <person name="Sanguinetti M."/>
            <person name="Schuetze T."/>
            <person name="Sepcic K."/>
            <person name="Shelest E."/>
            <person name="Sherlock G."/>
            <person name="Sophianopoulou V."/>
            <person name="Squina F.M."/>
            <person name="Sun H."/>
            <person name="Susca A."/>
            <person name="Todd R.B."/>
            <person name="Tsang A."/>
            <person name="Unkles S.E."/>
            <person name="van de Wiele N."/>
            <person name="van Rossen-Uffink D."/>
            <person name="Oliveira J.V."/>
            <person name="Vesth T.C."/>
            <person name="Visser J."/>
            <person name="Yu J.-H."/>
            <person name="Zhou M."/>
            <person name="Andersen M.R."/>
            <person name="Archer D.B."/>
            <person name="Baker S.E."/>
            <person name="Benoit I."/>
            <person name="Brakhage A.A."/>
            <person name="Braus G.H."/>
            <person name="Fischer R."/>
            <person name="Frisvad J.C."/>
            <person name="Goldman G.H."/>
            <person name="Houbraken J."/>
            <person name="Oakley B."/>
            <person name="Pocsi I."/>
            <person name="Scazzocchio C."/>
            <person name="Seiboth B."/>
            <person name="vanKuyk P.A."/>
            <person name="Wortman J."/>
            <person name="Dyer P.S."/>
            <person name="Grigoriev I.V."/>
        </authorList>
    </citation>
    <scope>NUCLEOTIDE SEQUENCE [LARGE SCALE GENOMIC DNA]</scope>
    <source>
        <strain evidence="6">CBS 506.65</strain>
    </source>
</reference>
<name>A0A1L9S8P5_9EURO</name>
<keyword evidence="2 3" id="KW-0378">Hydrolase</keyword>
<dbReference type="EMBL" id="KV878351">
    <property type="protein sequence ID" value="OJJ43528.1"/>
    <property type="molecule type" value="Genomic_DNA"/>
</dbReference>
<dbReference type="InterPro" id="IPR029058">
    <property type="entry name" value="AB_hydrolase_fold"/>
</dbReference>
<dbReference type="InterPro" id="IPR050309">
    <property type="entry name" value="Type-B_Carboxylest/Lipase"/>
</dbReference>
<dbReference type="InterPro" id="IPR019826">
    <property type="entry name" value="Carboxylesterase_B_AS"/>
</dbReference>
<evidence type="ECO:0000256" key="3">
    <source>
        <dbReference type="RuleBase" id="RU361235"/>
    </source>
</evidence>
<dbReference type="RefSeq" id="XP_022578038.1">
    <property type="nucleotide sequence ID" value="XM_022723953.1"/>
</dbReference>
<dbReference type="VEuPathDB" id="FungiDB:ASPZODRAFT_135985"/>
<organism evidence="5 6">
    <name type="scientific">Penicilliopsis zonata CBS 506.65</name>
    <dbReference type="NCBI Taxonomy" id="1073090"/>
    <lineage>
        <taxon>Eukaryota</taxon>
        <taxon>Fungi</taxon>
        <taxon>Dikarya</taxon>
        <taxon>Ascomycota</taxon>
        <taxon>Pezizomycotina</taxon>
        <taxon>Eurotiomycetes</taxon>
        <taxon>Eurotiomycetidae</taxon>
        <taxon>Eurotiales</taxon>
        <taxon>Aspergillaceae</taxon>
        <taxon>Penicilliopsis</taxon>
    </lineage>
</organism>
<accession>A0A1L9S8P5</accession>
<comment type="similarity">
    <text evidence="1 3">Belongs to the type-B carboxylesterase/lipase family.</text>
</comment>
<evidence type="ECO:0000256" key="2">
    <source>
        <dbReference type="ARBA" id="ARBA00022801"/>
    </source>
</evidence>
<dbReference type="Gene3D" id="3.40.50.1820">
    <property type="entry name" value="alpha/beta hydrolase"/>
    <property type="match status" value="1"/>
</dbReference>
<protein>
    <recommendedName>
        <fullName evidence="3">Carboxylic ester hydrolase</fullName>
        <ecNumber evidence="3">3.1.1.-</ecNumber>
    </recommendedName>
</protein>
<dbReference type="STRING" id="1073090.A0A1L9S8P5"/>
<feature type="domain" description="Carboxylesterase type B" evidence="4">
    <location>
        <begin position="4"/>
        <end position="508"/>
    </location>
</feature>
<gene>
    <name evidence="5" type="ORF">ASPZODRAFT_135985</name>
</gene>
<dbReference type="GO" id="GO:0016787">
    <property type="term" value="F:hydrolase activity"/>
    <property type="evidence" value="ECO:0007669"/>
    <property type="project" value="UniProtKB-KW"/>
</dbReference>
<dbReference type="SUPFAM" id="SSF53474">
    <property type="entry name" value="alpha/beta-Hydrolases"/>
    <property type="match status" value="1"/>
</dbReference>
<sequence length="530" mass="57941">MPATTSGLVKGTSHNGITAYLGIPYAASPAGPNRWRPPRPAEKWTGVRECVSYGPVAPQIAFEDMQFETMDEDCLNLNVWTSDPQTALPVFVWFYGGRFVAGAGSQRIYDGASLASKGVVVVTLNYRVGILGFLAHPELDREGLAACGVECSGNYGLLDQRAALEWIRDNIAAFGGDPHRVTIAGQSAGAASVGLHLLSPLSKGLFHGAISQSGQRFTHDPMLLSLAPAYRSKETALRQGVETVAEKGCATLAEMRALPVDILLQGNNKNEEIETLGPPNPPPPPFYRPCVDGHFLPAEPGECLRRGTQSDVPVLTGHNADEGGTIGVRKSVVMTDEQIRHAARRRYTSDEMTDRFFQLYPLSGGAVPATSFDADPRYAAWNAQARNNSRVTVAMWAEQFHQHAASPVYGYFFDKIPPQKAGGNEKFGAHHAAELPYVFDNFVFSPEYPWSEGDKQVAQTVSTYWVNFIQHGDPNGFLSGEKEKPQSLPYFPPVGKEIMRLGEKNGAMKLTETSAREVFCREFLLASREY</sequence>
<evidence type="ECO:0000313" key="6">
    <source>
        <dbReference type="Proteomes" id="UP000184188"/>
    </source>
</evidence>
<evidence type="ECO:0000256" key="1">
    <source>
        <dbReference type="ARBA" id="ARBA00005964"/>
    </source>
</evidence>
<dbReference type="OrthoDB" id="4218248at2759"/>
<dbReference type="InterPro" id="IPR002018">
    <property type="entry name" value="CarbesteraseB"/>
</dbReference>
<dbReference type="AlphaFoldDB" id="A0A1L9S8P5"/>
<dbReference type="EC" id="3.1.1.-" evidence="3"/>